<dbReference type="RefSeq" id="WP_004965581.1">
    <property type="nucleotide sequence ID" value="NZ_GG753567.1"/>
</dbReference>
<gene>
    <name evidence="3" type="primary">fabG19</name>
    <name evidence="3" type="ORF">HMPREF0758_4731</name>
</gene>
<evidence type="ECO:0000259" key="2">
    <source>
        <dbReference type="SMART" id="SM00822"/>
    </source>
</evidence>
<protein>
    <submittedName>
        <fullName evidence="3">Oxidoreductase, short chain dehydrogenase/reductase family protein</fullName>
        <ecNumber evidence="3">1.1.1.100</ecNumber>
    </submittedName>
</protein>
<dbReference type="SUPFAM" id="SSF51735">
    <property type="entry name" value="NAD(P)-binding Rossmann-fold domains"/>
    <property type="match status" value="1"/>
</dbReference>
<dbReference type="GO" id="GO:0030497">
    <property type="term" value="P:fatty acid elongation"/>
    <property type="evidence" value="ECO:0007669"/>
    <property type="project" value="TreeGrafter"/>
</dbReference>
<proteinExistence type="inferred from homology"/>
<dbReference type="GO" id="GO:0004316">
    <property type="term" value="F:3-oxoacyl-[acyl-carrier-protein] reductase (NADPH) activity"/>
    <property type="evidence" value="ECO:0007669"/>
    <property type="project" value="UniProtKB-EC"/>
</dbReference>
<keyword evidence="3" id="KW-0560">Oxidoreductase</keyword>
<accession>D4E981</accession>
<name>D4E981_SEROD</name>
<dbReference type="AlphaFoldDB" id="D4E981"/>
<organism evidence="3 4">
    <name type="scientific">Serratia odorifera DSM 4582</name>
    <dbReference type="NCBI Taxonomy" id="667129"/>
    <lineage>
        <taxon>Bacteria</taxon>
        <taxon>Pseudomonadati</taxon>
        <taxon>Pseudomonadota</taxon>
        <taxon>Gammaproteobacteria</taxon>
        <taxon>Enterobacterales</taxon>
        <taxon>Yersiniaceae</taxon>
        <taxon>Serratia</taxon>
    </lineage>
</organism>
<dbReference type="Gene3D" id="3.40.50.720">
    <property type="entry name" value="NAD(P)-binding Rossmann-like Domain"/>
    <property type="match status" value="1"/>
</dbReference>
<feature type="domain" description="Ketoreductase" evidence="2">
    <location>
        <begin position="4"/>
        <end position="189"/>
    </location>
</feature>
<dbReference type="PROSITE" id="PS00061">
    <property type="entry name" value="ADH_SHORT"/>
    <property type="match status" value="1"/>
</dbReference>
<dbReference type="EC" id="1.1.1.100" evidence="3"/>
<dbReference type="FunFam" id="3.40.50.720:FF:000084">
    <property type="entry name" value="Short-chain dehydrogenase reductase"/>
    <property type="match status" value="1"/>
</dbReference>
<dbReference type="HOGENOM" id="CLU_010194_1_3_6"/>
<dbReference type="PANTHER" id="PTHR42760">
    <property type="entry name" value="SHORT-CHAIN DEHYDROGENASES/REDUCTASES FAMILY MEMBER"/>
    <property type="match status" value="1"/>
</dbReference>
<reference evidence="3 4" key="1">
    <citation type="submission" date="2010-01" db="EMBL/GenBank/DDBJ databases">
        <authorList>
            <person name="Muzny D."/>
            <person name="Qin X."/>
            <person name="Deng J."/>
            <person name="Jiang H."/>
            <person name="Liu Y."/>
            <person name="Qu J."/>
            <person name="Song X.-Z."/>
            <person name="Zhang L."/>
            <person name="Thornton R."/>
            <person name="Coyle M."/>
            <person name="Francisco L."/>
            <person name="Jackson L."/>
            <person name="Javaid M."/>
            <person name="Korchina V."/>
            <person name="Kovar C."/>
            <person name="Mata R."/>
            <person name="Mathew T."/>
            <person name="Ngo R."/>
            <person name="Nguyen L."/>
            <person name="Nguyen N."/>
            <person name="Okwuonu G."/>
            <person name="Ongeri F."/>
            <person name="Pham C."/>
            <person name="Simmons D."/>
            <person name="Wilczek-Boney K."/>
            <person name="Hale W."/>
            <person name="Jakkamsetti A."/>
            <person name="Pham P."/>
            <person name="Ruth R."/>
            <person name="San Lucas F."/>
            <person name="Warren J."/>
            <person name="Zhang J."/>
            <person name="Zhao Z."/>
            <person name="Zhou C."/>
            <person name="Zhu D."/>
            <person name="Lee S."/>
            <person name="Bess C."/>
            <person name="Blankenburg K."/>
            <person name="Forbes L."/>
            <person name="Fu Q."/>
            <person name="Gubbala S."/>
            <person name="Hirani K."/>
            <person name="Jayaseelan J.C."/>
            <person name="Lara F."/>
            <person name="Munidasa M."/>
            <person name="Palculict T."/>
            <person name="Patil S."/>
            <person name="Pu L.-L."/>
            <person name="Saada N."/>
            <person name="Tang L."/>
            <person name="Weissenberger G."/>
            <person name="Zhu Y."/>
            <person name="Hemphill L."/>
            <person name="Shang Y."/>
            <person name="Youmans B."/>
            <person name="Ayvaz T."/>
            <person name="Ross M."/>
            <person name="Santibanez J."/>
            <person name="Aqrawi P."/>
            <person name="Gross S."/>
            <person name="Joshi V."/>
            <person name="Fowler G."/>
            <person name="Nazareth L."/>
            <person name="Reid J."/>
            <person name="Worley K."/>
            <person name="Petrosino J."/>
            <person name="Highlander S."/>
            <person name="Gibbs R."/>
        </authorList>
    </citation>
    <scope>NUCLEOTIDE SEQUENCE [LARGE SCALE GENOMIC DNA]</scope>
    <source>
        <strain evidence="3 4">DSM 4582</strain>
    </source>
</reference>
<dbReference type="SMART" id="SM00822">
    <property type="entry name" value="PKS_KR"/>
    <property type="match status" value="1"/>
</dbReference>
<dbReference type="PANTHER" id="PTHR42760:SF40">
    <property type="entry name" value="3-OXOACYL-[ACYL-CARRIER-PROTEIN] REDUCTASE, CHLOROPLASTIC"/>
    <property type="match status" value="1"/>
</dbReference>
<dbReference type="EMBL" id="ADBY01000058">
    <property type="protein sequence ID" value="EFE93847.1"/>
    <property type="molecule type" value="Genomic_DNA"/>
</dbReference>
<comment type="caution">
    <text evidence="3">The sequence shown here is derived from an EMBL/GenBank/DDBJ whole genome shotgun (WGS) entry which is preliminary data.</text>
</comment>
<dbReference type="InterPro" id="IPR020904">
    <property type="entry name" value="Sc_DH/Rdtase_CS"/>
</dbReference>
<dbReference type="Proteomes" id="UP000005723">
    <property type="component" value="Unassembled WGS sequence"/>
</dbReference>
<evidence type="ECO:0000313" key="4">
    <source>
        <dbReference type="Proteomes" id="UP000005723"/>
    </source>
</evidence>
<dbReference type="STRING" id="667129.HMPREF0758_4731"/>
<keyword evidence="4" id="KW-1185">Reference proteome</keyword>
<evidence type="ECO:0000256" key="1">
    <source>
        <dbReference type="ARBA" id="ARBA00006484"/>
    </source>
</evidence>
<dbReference type="InterPro" id="IPR057326">
    <property type="entry name" value="KR_dom"/>
</dbReference>
<dbReference type="PRINTS" id="PR00081">
    <property type="entry name" value="GDHRDH"/>
</dbReference>
<dbReference type="InterPro" id="IPR036291">
    <property type="entry name" value="NAD(P)-bd_dom_sf"/>
</dbReference>
<evidence type="ECO:0000313" key="3">
    <source>
        <dbReference type="EMBL" id="EFE93847.1"/>
    </source>
</evidence>
<dbReference type="OrthoDB" id="9809287at2"/>
<dbReference type="Pfam" id="PF13561">
    <property type="entry name" value="adh_short_C2"/>
    <property type="match status" value="1"/>
</dbReference>
<comment type="similarity">
    <text evidence="1">Belongs to the short-chain dehydrogenases/reductases (SDR) family.</text>
</comment>
<sequence>MTQPTVVISGGSSGIGLATAQRMAMQGYRVAIVARSLQRLQAAAQRIGSGTLHFSADLSQRAEIDALMPRLIQALGTVDVLINNAGFTRVISVDTPLAQAEQQWNAVIDGNLKSTFLFTQAMLPHLRKPGGRIVNISSIAAQCGSGNPGALGYSAAKAGVVGLTVSLARELGPQGITVNAIAPGYIADTRFFGDGLPASVIDAITADTPLARTGRVEDVAEAALWLASPAAAFITGTLLPINGGARVGS</sequence>
<dbReference type="PRINTS" id="PR00080">
    <property type="entry name" value="SDRFAMILY"/>
</dbReference>
<dbReference type="InterPro" id="IPR002347">
    <property type="entry name" value="SDR_fam"/>
</dbReference>